<evidence type="ECO:0000313" key="2">
    <source>
        <dbReference type="EMBL" id="MXO55778.1"/>
    </source>
</evidence>
<feature type="compositionally biased region" description="Acidic residues" evidence="1">
    <location>
        <begin position="272"/>
        <end position="295"/>
    </location>
</feature>
<sequence>MDTLRGNFGSTDSYDVDDDFDGADDETARELPPTAIGSDERRMQVRAYNHWASLLDDRNFPSIEDLEPADLPDFGPYSVLLDFTSGIEDPAILYLGKELAGECGTDVEISQLSDVPSRSLLSRITDHYMQILANQAPIGFEAEFVNQRSSTIAYRGILLPYSSDGETIDFIYGVINWKELADQITTDELLLEIDQALDATDAESGIEDDEEDSARETDPVTDWADGPSTALPDPVSDIPLSDSIHLEDANDDAFPAPAFGTGELAEANEAAADYDSEYDENEEDEEDEYEYDECEGDEYEAGTIEDDDNAVVARLASLIQPRGMAKPSAADQDQDFSAEDGDWEMNLPSNPLLRSVDQIVEDNRRAAAAGPSADEAPTEIEPIIEVSAELDPEAGLHDCLAEARELAQAARTSEDRTRANLYAAVGRAYDVSLAAQESPEEFEELIAENGLTIQERAPMTPVVKLVFGADYDKTRLTEYASVLSHAQRVGIERGQLSAFLSKAEGGLKAVVQTERRIRKEESGQQVEPTDAPRASIAKKLRELEGQSLDSINPQGAEFGVVLIRRLENGEIVMLGEVSDDIPLVERVARKVLL</sequence>
<feature type="compositionally biased region" description="Acidic residues" evidence="1">
    <location>
        <begin position="201"/>
        <end position="213"/>
    </location>
</feature>
<proteinExistence type="predicted"/>
<dbReference type="AlphaFoldDB" id="A0A6I4SK14"/>
<feature type="compositionally biased region" description="Acidic residues" evidence="1">
    <location>
        <begin position="14"/>
        <end position="27"/>
    </location>
</feature>
<organism evidence="2 3">
    <name type="scientific">Pontixanthobacter gangjinensis</name>
    <dbReference type="NCBI Taxonomy" id="1028742"/>
    <lineage>
        <taxon>Bacteria</taxon>
        <taxon>Pseudomonadati</taxon>
        <taxon>Pseudomonadota</taxon>
        <taxon>Alphaproteobacteria</taxon>
        <taxon>Sphingomonadales</taxon>
        <taxon>Erythrobacteraceae</taxon>
        <taxon>Pontixanthobacter</taxon>
    </lineage>
</organism>
<dbReference type="EMBL" id="WTYS01000001">
    <property type="protein sequence ID" value="MXO55778.1"/>
    <property type="molecule type" value="Genomic_DNA"/>
</dbReference>
<comment type="caution">
    <text evidence="2">The sequence shown here is derived from an EMBL/GenBank/DDBJ whole genome shotgun (WGS) entry which is preliminary data.</text>
</comment>
<keyword evidence="3" id="KW-1185">Reference proteome</keyword>
<dbReference type="Proteomes" id="UP000468943">
    <property type="component" value="Unassembled WGS sequence"/>
</dbReference>
<name>A0A6I4SK14_9SPHN</name>
<gene>
    <name evidence="2" type="ORF">GRI36_02665</name>
</gene>
<protein>
    <recommendedName>
        <fullName evidence="4">PAS domain-containing protein</fullName>
    </recommendedName>
</protein>
<evidence type="ECO:0008006" key="4">
    <source>
        <dbReference type="Google" id="ProtNLM"/>
    </source>
</evidence>
<feature type="region of interest" description="Disordered" evidence="1">
    <location>
        <begin position="1"/>
        <end position="39"/>
    </location>
</feature>
<feature type="region of interest" description="Disordered" evidence="1">
    <location>
        <begin position="201"/>
        <end position="241"/>
    </location>
</feature>
<dbReference type="OrthoDB" id="7441080at2"/>
<evidence type="ECO:0000313" key="3">
    <source>
        <dbReference type="Proteomes" id="UP000468943"/>
    </source>
</evidence>
<feature type="region of interest" description="Disordered" evidence="1">
    <location>
        <begin position="271"/>
        <end position="295"/>
    </location>
</feature>
<evidence type="ECO:0000256" key="1">
    <source>
        <dbReference type="SAM" id="MobiDB-lite"/>
    </source>
</evidence>
<reference evidence="2 3" key="1">
    <citation type="submission" date="2019-12" db="EMBL/GenBank/DDBJ databases">
        <title>Genomic-based taxomic classification of the family Erythrobacteraceae.</title>
        <authorList>
            <person name="Xu L."/>
        </authorList>
    </citation>
    <scope>NUCLEOTIDE SEQUENCE [LARGE SCALE GENOMIC DNA]</scope>
    <source>
        <strain evidence="2 3">JCM 17802</strain>
    </source>
</reference>
<dbReference type="RefSeq" id="WP_160597061.1">
    <property type="nucleotide sequence ID" value="NZ_WTYS01000001.1"/>
</dbReference>
<accession>A0A6I4SK14</accession>